<dbReference type="EMBL" id="LAZR01004218">
    <property type="protein sequence ID" value="KKN10681.1"/>
    <property type="molecule type" value="Genomic_DNA"/>
</dbReference>
<reference evidence="1" key="1">
    <citation type="journal article" date="2015" name="Nature">
        <title>Complex archaea that bridge the gap between prokaryotes and eukaryotes.</title>
        <authorList>
            <person name="Spang A."/>
            <person name="Saw J.H."/>
            <person name="Jorgensen S.L."/>
            <person name="Zaremba-Niedzwiedzka K."/>
            <person name="Martijn J."/>
            <person name="Lind A.E."/>
            <person name="van Eijk R."/>
            <person name="Schleper C."/>
            <person name="Guy L."/>
            <person name="Ettema T.J."/>
        </authorList>
    </citation>
    <scope>NUCLEOTIDE SEQUENCE</scope>
</reference>
<dbReference type="AlphaFoldDB" id="A0A0F9QBV2"/>
<organism evidence="1">
    <name type="scientific">marine sediment metagenome</name>
    <dbReference type="NCBI Taxonomy" id="412755"/>
    <lineage>
        <taxon>unclassified sequences</taxon>
        <taxon>metagenomes</taxon>
        <taxon>ecological metagenomes</taxon>
    </lineage>
</organism>
<gene>
    <name evidence="1" type="ORF">LCGC14_1034030</name>
</gene>
<accession>A0A0F9QBV2</accession>
<feature type="non-terminal residue" evidence="1">
    <location>
        <position position="66"/>
    </location>
</feature>
<protein>
    <submittedName>
        <fullName evidence="1">Uncharacterized protein</fullName>
    </submittedName>
</protein>
<name>A0A0F9QBV2_9ZZZZ</name>
<proteinExistence type="predicted"/>
<sequence>MATTKARIIYEAVVAQAIKGQAALRAEVLAGTKTVNQAAKEWNKYNLAQKNAGKVLNQSSGAMSKF</sequence>
<evidence type="ECO:0000313" key="1">
    <source>
        <dbReference type="EMBL" id="KKN10681.1"/>
    </source>
</evidence>
<comment type="caution">
    <text evidence="1">The sequence shown here is derived from an EMBL/GenBank/DDBJ whole genome shotgun (WGS) entry which is preliminary data.</text>
</comment>